<feature type="transmembrane region" description="Helical" evidence="9">
    <location>
        <begin position="298"/>
        <end position="321"/>
    </location>
</feature>
<dbReference type="SUPFAM" id="SSF52540">
    <property type="entry name" value="P-loop containing nucleoside triphosphate hydrolases"/>
    <property type="match status" value="2"/>
</dbReference>
<dbReference type="RefSeq" id="XP_033394044.1">
    <property type="nucleotide sequence ID" value="XM_033544381.1"/>
</dbReference>
<feature type="transmembrane region" description="Helical" evidence="9">
    <location>
        <begin position="1007"/>
        <end position="1027"/>
    </location>
</feature>
<evidence type="ECO:0000313" key="12">
    <source>
        <dbReference type="EMBL" id="KAF2138331.1"/>
    </source>
</evidence>
<dbReference type="Pfam" id="PF00664">
    <property type="entry name" value="ABC_membrane"/>
    <property type="match status" value="2"/>
</dbReference>
<dbReference type="GO" id="GO:0016887">
    <property type="term" value="F:ATP hydrolysis activity"/>
    <property type="evidence" value="ECO:0007669"/>
    <property type="project" value="InterPro"/>
</dbReference>
<feature type="domain" description="ABC transmembrane type-1" evidence="11">
    <location>
        <begin position="73"/>
        <end position="368"/>
    </location>
</feature>
<dbReference type="EMBL" id="ML995497">
    <property type="protein sequence ID" value="KAF2138331.1"/>
    <property type="molecule type" value="Genomic_DNA"/>
</dbReference>
<dbReference type="PANTHER" id="PTHR43394">
    <property type="entry name" value="ATP-DEPENDENT PERMEASE MDL1, MITOCHONDRIAL"/>
    <property type="match status" value="1"/>
</dbReference>
<keyword evidence="6" id="KW-0067">ATP-binding</keyword>
<feature type="transmembrane region" description="Helical" evidence="9">
    <location>
        <begin position="196"/>
        <end position="215"/>
    </location>
</feature>
<reference evidence="12" key="1">
    <citation type="journal article" date="2020" name="Stud. Mycol.">
        <title>101 Dothideomycetes genomes: a test case for predicting lifestyles and emergence of pathogens.</title>
        <authorList>
            <person name="Haridas S."/>
            <person name="Albert R."/>
            <person name="Binder M."/>
            <person name="Bloem J."/>
            <person name="Labutti K."/>
            <person name="Salamov A."/>
            <person name="Andreopoulos B."/>
            <person name="Baker S."/>
            <person name="Barry K."/>
            <person name="Bills G."/>
            <person name="Bluhm B."/>
            <person name="Cannon C."/>
            <person name="Castanera R."/>
            <person name="Culley D."/>
            <person name="Daum C."/>
            <person name="Ezra D."/>
            <person name="Gonzalez J."/>
            <person name="Henrissat B."/>
            <person name="Kuo A."/>
            <person name="Liang C."/>
            <person name="Lipzen A."/>
            <person name="Lutzoni F."/>
            <person name="Magnuson J."/>
            <person name="Mondo S."/>
            <person name="Nolan M."/>
            <person name="Ohm R."/>
            <person name="Pangilinan J."/>
            <person name="Park H.-J."/>
            <person name="Ramirez L."/>
            <person name="Alfaro M."/>
            <person name="Sun H."/>
            <person name="Tritt A."/>
            <person name="Yoshinaga Y."/>
            <person name="Zwiers L.-H."/>
            <person name="Turgeon B."/>
            <person name="Goodwin S."/>
            <person name="Spatafora J."/>
            <person name="Crous P."/>
            <person name="Grigoriev I."/>
        </authorList>
    </citation>
    <scope>NUCLEOTIDE SEQUENCE</scope>
    <source>
        <strain evidence="12">CBS 121167</strain>
    </source>
</reference>
<dbReference type="OrthoDB" id="6500128at2759"/>
<dbReference type="InterPro" id="IPR011527">
    <property type="entry name" value="ABC1_TM_dom"/>
</dbReference>
<dbReference type="PROSITE" id="PS50893">
    <property type="entry name" value="ABC_TRANSPORTER_2"/>
    <property type="match status" value="2"/>
</dbReference>
<evidence type="ECO:0000256" key="6">
    <source>
        <dbReference type="ARBA" id="ARBA00022840"/>
    </source>
</evidence>
<feature type="transmembrane region" description="Helical" evidence="9">
    <location>
        <begin position="814"/>
        <end position="832"/>
    </location>
</feature>
<protein>
    <recommendedName>
        <fullName evidence="14">Leptomycin B resistance protein pmd1</fullName>
    </recommendedName>
</protein>
<gene>
    <name evidence="12" type="ORF">K452DRAFT_321290</name>
</gene>
<dbReference type="InterPro" id="IPR039421">
    <property type="entry name" value="Type_1_exporter"/>
</dbReference>
<keyword evidence="13" id="KW-1185">Reference proteome</keyword>
<dbReference type="InterPro" id="IPR003593">
    <property type="entry name" value="AAA+_ATPase"/>
</dbReference>
<evidence type="ECO:0000256" key="3">
    <source>
        <dbReference type="ARBA" id="ARBA00022448"/>
    </source>
</evidence>
<dbReference type="InterPro" id="IPR036640">
    <property type="entry name" value="ABC1_TM_sf"/>
</dbReference>
<dbReference type="Pfam" id="PF00005">
    <property type="entry name" value="ABC_tran"/>
    <property type="match status" value="2"/>
</dbReference>
<dbReference type="Gene3D" id="3.40.50.300">
    <property type="entry name" value="P-loop containing nucleotide triphosphate hydrolases"/>
    <property type="match status" value="2"/>
</dbReference>
<feature type="transmembrane region" description="Helical" evidence="9">
    <location>
        <begin position="121"/>
        <end position="145"/>
    </location>
</feature>
<feature type="transmembrane region" description="Helical" evidence="9">
    <location>
        <begin position="69"/>
        <end position="93"/>
    </location>
</feature>
<dbReference type="SMART" id="SM00382">
    <property type="entry name" value="AAA"/>
    <property type="match status" value="2"/>
</dbReference>
<feature type="transmembrane region" description="Helical" evidence="9">
    <location>
        <begin position="1039"/>
        <end position="1059"/>
    </location>
</feature>
<dbReference type="GO" id="GO:0005524">
    <property type="term" value="F:ATP binding"/>
    <property type="evidence" value="ECO:0007669"/>
    <property type="project" value="UniProtKB-KW"/>
</dbReference>
<evidence type="ECO:0000256" key="9">
    <source>
        <dbReference type="SAM" id="Phobius"/>
    </source>
</evidence>
<sequence>MTQQRQPPSPDETASRNAEAVTSAWGKNAVVLSYAAPSSSSWLRRLAGKVVDDKFFPLLLYADPEKLDYILLFAGIIGAICSGFPFPFLGILFGKLVDDINSSACAEGPPANLESMVRKKVIAVTCVAVANFSLIYLYMGCWTLFGERLVRRLRTRYLSALLRQEAAFFDGLPAGEVASRLDTDLQTIQAGVSEKVGIYLASLSYFLAAYVVAFITDARLAIILFALVPTYYVMVKVGNHFTGKYTNAVADAVADASSIASECLSNIQIVHAFGLESRLEAIFTGHLLKAQPAAIRNFITAACQLGFLYFVAYSANAVAIWQGSMQIGDAIAQKSDFTIGHVYTCILVLIDASFILTQVSPFMQIFSSAAVSAQKLFDTIDRTSEIDGTSDFHGQILPTFRGNIEFKHVSFVYPSRPDAQVLDGLTLSVEAGKVTAIVGSSGSGKSTLASLIPRVYDVTGGEVSVDGLGVKELNTRYLRSNIAVVEQNPALFDASILENIAFGLVGSPRRDHLYLQPALLNGSLEGAVKAAQKGRALDHPTDPAVQKIIALVQDAAGRASVMEFADRLEHGLATQVGVGGRQLSGGQKQRVAIARALVRDSPVLILDEATSALDSISEKKIQAALEESCKGKTLVVIAHRLSTIKNADTIMAMAKGRVVEQGTYSELLEKDGLFASLVRLQDIEKETNKAAVADLVDVPSGSAAGDKSDNGPSDKELDEKAEMGDIDLDSDGEDLPLLESDPAYKTEKEEEPLQAKQHSFVSTFIRVVGLARKWRIYIWIGSIAAIVVGGSHSGEALIFGNMIGAINPCREEAFVRRAGIVFSRLFFLLAVVEFSGAVARGSAFGFVAEKLVVKTRVLTLRSLLSQDVAWHESAGRTPDKLLGYLTTDTTSLSGMTGSVLGISFSIIVSLVLGVTISHFVAWKIAIVLLATVPVLLASGYLRLRMLARFHEKHTAAFTQSVAVAKEAVDCIRTVAAFSLEDLALHAYRRALHAPYAATLRAITLGNFWLALSYSISNLVYALAYWWGAKLTANATYSQTQFFIVLPALLFSSQACGQFFSLAPDMSRAGVAARRILELIEQGPKGPLQPPPPPAQPDDSVTASFKAYDEDSASDDDNDDEEAALGLPLKQLPSPTTSPTAQGIAIAFNNVRFSYPSRPGTEALKGLTLNIRANTFAALTGPSGSGKSTAFALIERFYAPDSGTVTLDGVMASASARAAIALVPQECALFDGSVAFNIGLGSAGSQAPTQAEIEAAARAANVHDAIAALPAGYATRCGARGSQFSGGQRQRLAIARALVRRPRLLLLDEPTSALDAESEAVWQETLGQVVRGSGVTVVVIAHRLATIRKAHCIFYVDGGVCVDSGGHDELLRRNEMYRRSVLLQTLS</sequence>
<keyword evidence="5" id="KW-0547">Nucleotide-binding</keyword>
<dbReference type="SUPFAM" id="SSF90123">
    <property type="entry name" value="ABC transporter transmembrane region"/>
    <property type="match status" value="2"/>
</dbReference>
<evidence type="ECO:0000256" key="4">
    <source>
        <dbReference type="ARBA" id="ARBA00022692"/>
    </source>
</evidence>
<feature type="transmembrane region" description="Helical" evidence="9">
    <location>
        <begin position="924"/>
        <end position="943"/>
    </location>
</feature>
<feature type="domain" description="ABC transporter" evidence="10">
    <location>
        <begin position="1145"/>
        <end position="1382"/>
    </location>
</feature>
<dbReference type="PANTHER" id="PTHR43394:SF1">
    <property type="entry name" value="ATP-BINDING CASSETTE SUB-FAMILY B MEMBER 10, MITOCHONDRIAL"/>
    <property type="match status" value="1"/>
</dbReference>
<evidence type="ECO:0000259" key="11">
    <source>
        <dbReference type="PROSITE" id="PS50929"/>
    </source>
</evidence>
<feature type="domain" description="ABC transporter" evidence="10">
    <location>
        <begin position="404"/>
        <end position="680"/>
    </location>
</feature>
<dbReference type="GO" id="GO:0090374">
    <property type="term" value="P:oligopeptide export from mitochondrion"/>
    <property type="evidence" value="ECO:0007669"/>
    <property type="project" value="TreeGrafter"/>
</dbReference>
<feature type="transmembrane region" description="Helical" evidence="9">
    <location>
        <begin position="899"/>
        <end position="918"/>
    </location>
</feature>
<keyword evidence="8 9" id="KW-0472">Membrane</keyword>
<dbReference type="PROSITE" id="PS50929">
    <property type="entry name" value="ABC_TM1F"/>
    <property type="match status" value="2"/>
</dbReference>
<evidence type="ECO:0000256" key="8">
    <source>
        <dbReference type="ARBA" id="ARBA00023136"/>
    </source>
</evidence>
<name>A0A6A6B6C4_9PEZI</name>
<dbReference type="InterPro" id="IPR017871">
    <property type="entry name" value="ABC_transporter-like_CS"/>
</dbReference>
<feature type="transmembrane region" description="Helical" evidence="9">
    <location>
        <begin position="776"/>
        <end position="794"/>
    </location>
</feature>
<dbReference type="FunFam" id="3.40.50.300:FF:000913">
    <property type="entry name" value="ABC multidrug transporter SitT"/>
    <property type="match status" value="1"/>
</dbReference>
<feature type="transmembrane region" description="Helical" evidence="9">
    <location>
        <begin position="221"/>
        <end position="238"/>
    </location>
</feature>
<dbReference type="PROSITE" id="PS00211">
    <property type="entry name" value="ABC_TRANSPORTER_1"/>
    <property type="match status" value="2"/>
</dbReference>
<evidence type="ECO:0000256" key="2">
    <source>
        <dbReference type="ARBA" id="ARBA00007577"/>
    </source>
</evidence>
<dbReference type="FunFam" id="1.20.1560.10:FF:000057">
    <property type="entry name" value="ABC multidrug transporter SitT"/>
    <property type="match status" value="1"/>
</dbReference>
<feature type="domain" description="ABC transmembrane type-1" evidence="11">
    <location>
        <begin position="779"/>
        <end position="1067"/>
    </location>
</feature>
<dbReference type="Gene3D" id="1.20.1560.10">
    <property type="entry name" value="ABC transporter type 1, transmembrane domain"/>
    <property type="match status" value="1"/>
</dbReference>
<keyword evidence="7 9" id="KW-1133">Transmembrane helix</keyword>
<dbReference type="Proteomes" id="UP000799438">
    <property type="component" value="Unassembled WGS sequence"/>
</dbReference>
<comment type="similarity">
    <text evidence="2">Belongs to the ABC transporter superfamily. ABCB family. Multidrug resistance exporter (TC 3.A.1.201) subfamily.</text>
</comment>
<evidence type="ECO:0008006" key="14">
    <source>
        <dbReference type="Google" id="ProtNLM"/>
    </source>
</evidence>
<dbReference type="GeneID" id="54301877"/>
<dbReference type="InterPro" id="IPR027417">
    <property type="entry name" value="P-loop_NTPase"/>
</dbReference>
<accession>A0A6A6B6C4</accession>
<dbReference type="CDD" id="cd18577">
    <property type="entry name" value="ABC_6TM_Pgp_ABCB1_D1_like"/>
    <property type="match status" value="1"/>
</dbReference>
<comment type="subcellular location">
    <subcellularLocation>
        <location evidence="1">Membrane</location>
        <topology evidence="1">Multi-pass membrane protein</topology>
    </subcellularLocation>
</comment>
<evidence type="ECO:0000256" key="5">
    <source>
        <dbReference type="ARBA" id="ARBA00022741"/>
    </source>
</evidence>
<dbReference type="CDD" id="cd18578">
    <property type="entry name" value="ABC_6TM_Pgp_ABCB1_D2_like"/>
    <property type="match status" value="1"/>
</dbReference>
<evidence type="ECO:0000256" key="7">
    <source>
        <dbReference type="ARBA" id="ARBA00022989"/>
    </source>
</evidence>
<keyword evidence="4 9" id="KW-0812">Transmembrane</keyword>
<evidence type="ECO:0000256" key="1">
    <source>
        <dbReference type="ARBA" id="ARBA00004141"/>
    </source>
</evidence>
<dbReference type="GO" id="GO:0015421">
    <property type="term" value="F:ABC-type oligopeptide transporter activity"/>
    <property type="evidence" value="ECO:0007669"/>
    <property type="project" value="TreeGrafter"/>
</dbReference>
<dbReference type="InterPro" id="IPR003439">
    <property type="entry name" value="ABC_transporter-like_ATP-bd"/>
</dbReference>
<evidence type="ECO:0000259" key="10">
    <source>
        <dbReference type="PROSITE" id="PS50893"/>
    </source>
</evidence>
<proteinExistence type="inferred from homology"/>
<evidence type="ECO:0000313" key="13">
    <source>
        <dbReference type="Proteomes" id="UP000799438"/>
    </source>
</evidence>
<organism evidence="12 13">
    <name type="scientific">Aplosporella prunicola CBS 121167</name>
    <dbReference type="NCBI Taxonomy" id="1176127"/>
    <lineage>
        <taxon>Eukaryota</taxon>
        <taxon>Fungi</taxon>
        <taxon>Dikarya</taxon>
        <taxon>Ascomycota</taxon>
        <taxon>Pezizomycotina</taxon>
        <taxon>Dothideomycetes</taxon>
        <taxon>Dothideomycetes incertae sedis</taxon>
        <taxon>Botryosphaeriales</taxon>
        <taxon>Aplosporellaceae</taxon>
        <taxon>Aplosporella</taxon>
    </lineage>
</organism>
<dbReference type="GO" id="GO:0005743">
    <property type="term" value="C:mitochondrial inner membrane"/>
    <property type="evidence" value="ECO:0007669"/>
    <property type="project" value="TreeGrafter"/>
</dbReference>
<keyword evidence="3" id="KW-0813">Transport</keyword>